<accession>A0AAD7MK01</accession>
<feature type="region of interest" description="Disordered" evidence="2">
    <location>
        <begin position="612"/>
        <end position="645"/>
    </location>
</feature>
<sequence length="722" mass="81243">MVEKGAYTPVAKSIIRTVAKSGCSQGKVGAVLKAVAQAAGLSVKGKGPSRRTVQRALMEGGVAARIQLAYEMADADGVTLSSDATSLRGENYEGAHVMINKGTSHKMCILSLASTVSHSSETQLENLKHQISTISDIYRRSPLAQRSAFNFEVHDFIRVWKGGNGNHAADVEKFYRLGAAWKRESSRILLGYDEFHRMEPEKLIDVVRNVLKTNLKEVGGEAEWAKLSDKVFETLAEETKREIELFFWAGCSMHKELNCCKAFDDGMKEFYEEHPELDQPVLLANKDNDATIQLAEDTGESTAAVRRALKVSERGGVKLISLFGALVNNKDNKKGLHDVYENYFRATIGPGVRFPDVSNTRYQSHGRGAARLITYLAEHRTFMQFVKDNKTKCTLNHLEQNIMKGLHCPQTISQMVALVLFSMAVMHPYASHVRGPGTEKLNMLDLGPYHTSVKTHMKRLIEDPSPLFSSDPNSYKTATLDGQPWSDTKAWAACVKLFPDLPHVRPLMLDGLKRALERFEKFTTEFDKGGVIDTSTEAERLAGNMPPTNDNNEGLLGRWRKFSRESSSSTVDHFADIVMFHRNDTQIFIDTHMNSEADHRFLRQEARRIDESGVEKARREELNTHKQRAVDEKRGKDAEKAEKVRKEKEQLAAIGLESNRDHIKKMSDAQLKDQLELHRREGDKEIPLKSHMKNKGRRLEELLAALDRFDTRITAQSTVPLP</sequence>
<comment type="caution">
    <text evidence="3">The sequence shown here is derived from an EMBL/GenBank/DDBJ whole genome shotgun (WGS) entry which is preliminary data.</text>
</comment>
<dbReference type="PANTHER" id="PTHR11046:SF25">
    <property type="match status" value="1"/>
</dbReference>
<dbReference type="PANTHER" id="PTHR11046">
    <property type="entry name" value="OLIGORIBONUCLEASE, MITOCHONDRIAL"/>
    <property type="match status" value="1"/>
</dbReference>
<evidence type="ECO:0000256" key="1">
    <source>
        <dbReference type="ARBA" id="ARBA00022722"/>
    </source>
</evidence>
<evidence type="ECO:0000313" key="4">
    <source>
        <dbReference type="Proteomes" id="UP001215598"/>
    </source>
</evidence>
<organism evidence="3 4">
    <name type="scientific">Mycena metata</name>
    <dbReference type="NCBI Taxonomy" id="1033252"/>
    <lineage>
        <taxon>Eukaryota</taxon>
        <taxon>Fungi</taxon>
        <taxon>Dikarya</taxon>
        <taxon>Basidiomycota</taxon>
        <taxon>Agaricomycotina</taxon>
        <taxon>Agaricomycetes</taxon>
        <taxon>Agaricomycetidae</taxon>
        <taxon>Agaricales</taxon>
        <taxon>Marasmiineae</taxon>
        <taxon>Mycenaceae</taxon>
        <taxon>Mycena</taxon>
    </lineage>
</organism>
<gene>
    <name evidence="3" type="ORF">B0H16DRAFT_1739188</name>
</gene>
<evidence type="ECO:0000313" key="3">
    <source>
        <dbReference type="EMBL" id="KAJ7719849.1"/>
    </source>
</evidence>
<dbReference type="AlphaFoldDB" id="A0AAD7MK01"/>
<name>A0AAD7MK01_9AGAR</name>
<keyword evidence="1" id="KW-0378">Hydrolase</keyword>
<dbReference type="InterPro" id="IPR022894">
    <property type="entry name" value="Oligoribonuclease"/>
</dbReference>
<protein>
    <submittedName>
        <fullName evidence="3">Uncharacterized protein</fullName>
    </submittedName>
</protein>
<keyword evidence="4" id="KW-1185">Reference proteome</keyword>
<dbReference type="GO" id="GO:0000175">
    <property type="term" value="F:3'-5'-RNA exonuclease activity"/>
    <property type="evidence" value="ECO:0007669"/>
    <property type="project" value="InterPro"/>
</dbReference>
<evidence type="ECO:0000256" key="2">
    <source>
        <dbReference type="SAM" id="MobiDB-lite"/>
    </source>
</evidence>
<reference evidence="3" key="1">
    <citation type="submission" date="2023-03" db="EMBL/GenBank/DDBJ databases">
        <title>Massive genome expansion in bonnet fungi (Mycena s.s.) driven by repeated elements and novel gene families across ecological guilds.</title>
        <authorList>
            <consortium name="Lawrence Berkeley National Laboratory"/>
            <person name="Harder C.B."/>
            <person name="Miyauchi S."/>
            <person name="Viragh M."/>
            <person name="Kuo A."/>
            <person name="Thoen E."/>
            <person name="Andreopoulos B."/>
            <person name="Lu D."/>
            <person name="Skrede I."/>
            <person name="Drula E."/>
            <person name="Henrissat B."/>
            <person name="Morin E."/>
            <person name="Kohler A."/>
            <person name="Barry K."/>
            <person name="LaButti K."/>
            <person name="Morin E."/>
            <person name="Salamov A."/>
            <person name="Lipzen A."/>
            <person name="Mereny Z."/>
            <person name="Hegedus B."/>
            <person name="Baldrian P."/>
            <person name="Stursova M."/>
            <person name="Weitz H."/>
            <person name="Taylor A."/>
            <person name="Grigoriev I.V."/>
            <person name="Nagy L.G."/>
            <person name="Martin F."/>
            <person name="Kauserud H."/>
        </authorList>
    </citation>
    <scope>NUCLEOTIDE SEQUENCE</scope>
    <source>
        <strain evidence="3">CBHHK182m</strain>
    </source>
</reference>
<dbReference type="Proteomes" id="UP001215598">
    <property type="component" value="Unassembled WGS sequence"/>
</dbReference>
<dbReference type="EMBL" id="JARKIB010000247">
    <property type="protein sequence ID" value="KAJ7719849.1"/>
    <property type="molecule type" value="Genomic_DNA"/>
</dbReference>
<proteinExistence type="predicted"/>
<keyword evidence="1" id="KW-0540">Nuclease</keyword>